<sequence>MALDISTDASATRRIALNRPDKHNAFDAATIAELTAAFDDASGDPAVRAVVLTGNGPSFCAGADATWMRASANLSQAENHADALRLSDMLAAIDSCAKPVIAVAHGFVFGGGVGLIACADLVIARPNVKFRLSEVRLGLIPATIGPFVLAKIGASAARRWFLTAEDFGAEAAVTMGLAHVQTDEPEAHIAAWLDALHLGAPDGIADAKRLIADLSGQPITPALRADTATRIAARRASDEGREGLAAFIEKRRPGWAD</sequence>
<dbReference type="GO" id="GO:0008300">
    <property type="term" value="P:isoprenoid catabolic process"/>
    <property type="evidence" value="ECO:0007669"/>
    <property type="project" value="TreeGrafter"/>
</dbReference>
<comment type="caution">
    <text evidence="2">The sequence shown here is derived from an EMBL/GenBank/DDBJ whole genome shotgun (WGS) entry which is preliminary data.</text>
</comment>
<dbReference type="SUPFAM" id="SSF52096">
    <property type="entry name" value="ClpP/crotonase"/>
    <property type="match status" value="1"/>
</dbReference>
<dbReference type="Pfam" id="PF00378">
    <property type="entry name" value="ECH_1"/>
    <property type="match status" value="1"/>
</dbReference>
<dbReference type="CDD" id="cd06558">
    <property type="entry name" value="crotonase-like"/>
    <property type="match status" value="1"/>
</dbReference>
<reference evidence="2 3" key="1">
    <citation type="submission" date="2019-07" db="EMBL/GenBank/DDBJ databases">
        <title>Novel species isolated from glacier.</title>
        <authorList>
            <person name="Liu Q."/>
            <person name="Xin Y.-H."/>
        </authorList>
    </citation>
    <scope>NUCLEOTIDE SEQUENCE [LARGE SCALE GENOMIC DNA]</scope>
    <source>
        <strain evidence="2 3">LB1R16</strain>
    </source>
</reference>
<protein>
    <submittedName>
        <fullName evidence="2">Enoyl-CoA hydratase/isomerase family protein</fullName>
        <ecNumber evidence="2">4.2.1.17</ecNumber>
    </submittedName>
</protein>
<comment type="similarity">
    <text evidence="1">Belongs to the enoyl-CoA hydratase/isomerase family.</text>
</comment>
<dbReference type="AlphaFoldDB" id="A0A552UIG3"/>
<keyword evidence="2" id="KW-0456">Lyase</keyword>
<dbReference type="GO" id="GO:0016853">
    <property type="term" value="F:isomerase activity"/>
    <property type="evidence" value="ECO:0007669"/>
    <property type="project" value="UniProtKB-KW"/>
</dbReference>
<keyword evidence="2" id="KW-0413">Isomerase</keyword>
<keyword evidence="3" id="KW-1185">Reference proteome</keyword>
<dbReference type="InterPro" id="IPR051683">
    <property type="entry name" value="Enoyl-CoA_Hydratase/Isomerase"/>
</dbReference>
<dbReference type="Gene3D" id="1.10.12.10">
    <property type="entry name" value="Lyase 2-enoyl-coa Hydratase, Chain A, domain 2"/>
    <property type="match status" value="1"/>
</dbReference>
<dbReference type="InterPro" id="IPR014748">
    <property type="entry name" value="Enoyl-CoA_hydra_C"/>
</dbReference>
<evidence type="ECO:0000313" key="3">
    <source>
        <dbReference type="Proteomes" id="UP000317894"/>
    </source>
</evidence>
<evidence type="ECO:0000313" key="2">
    <source>
        <dbReference type="EMBL" id="TRW17980.1"/>
    </source>
</evidence>
<proteinExistence type="inferred from homology"/>
<dbReference type="Gene3D" id="3.90.226.10">
    <property type="entry name" value="2-enoyl-CoA Hydratase, Chain A, domain 1"/>
    <property type="match status" value="1"/>
</dbReference>
<dbReference type="PANTHER" id="PTHR42964">
    <property type="entry name" value="ENOYL-COA HYDRATASE"/>
    <property type="match status" value="1"/>
</dbReference>
<dbReference type="RefSeq" id="WP_144236674.1">
    <property type="nucleotide sequence ID" value="NZ_VJWA01000001.1"/>
</dbReference>
<organism evidence="2 3">
    <name type="scientific">Glacieibacterium frigidum</name>
    <dbReference type="NCBI Taxonomy" id="2593303"/>
    <lineage>
        <taxon>Bacteria</taxon>
        <taxon>Pseudomonadati</taxon>
        <taxon>Pseudomonadota</taxon>
        <taxon>Alphaproteobacteria</taxon>
        <taxon>Sphingomonadales</taxon>
        <taxon>Sphingosinicellaceae</taxon>
        <taxon>Glacieibacterium</taxon>
    </lineage>
</organism>
<accession>A0A552UIG3</accession>
<dbReference type="PANTHER" id="PTHR42964:SF1">
    <property type="entry name" value="POLYKETIDE BIOSYNTHESIS ENOYL-COA HYDRATASE PKSH-RELATED"/>
    <property type="match status" value="1"/>
</dbReference>
<dbReference type="GO" id="GO:0004300">
    <property type="term" value="F:enoyl-CoA hydratase activity"/>
    <property type="evidence" value="ECO:0007669"/>
    <property type="project" value="UniProtKB-EC"/>
</dbReference>
<dbReference type="Proteomes" id="UP000317894">
    <property type="component" value="Unassembled WGS sequence"/>
</dbReference>
<dbReference type="OrthoDB" id="9795727at2"/>
<dbReference type="EMBL" id="VJWA01000001">
    <property type="protein sequence ID" value="TRW17980.1"/>
    <property type="molecule type" value="Genomic_DNA"/>
</dbReference>
<gene>
    <name evidence="2" type="ORF">FMM06_07620</name>
</gene>
<dbReference type="EC" id="4.2.1.17" evidence="2"/>
<dbReference type="InterPro" id="IPR001753">
    <property type="entry name" value="Enoyl-CoA_hydra/iso"/>
</dbReference>
<dbReference type="InterPro" id="IPR029045">
    <property type="entry name" value="ClpP/crotonase-like_dom_sf"/>
</dbReference>
<name>A0A552UIG3_9SPHN</name>
<evidence type="ECO:0000256" key="1">
    <source>
        <dbReference type="ARBA" id="ARBA00005254"/>
    </source>
</evidence>